<evidence type="ECO:0000313" key="3">
    <source>
        <dbReference type="Proteomes" id="UP000053477"/>
    </source>
</evidence>
<feature type="region of interest" description="Disordered" evidence="1">
    <location>
        <begin position="1"/>
        <end position="116"/>
    </location>
</feature>
<dbReference type="PANTHER" id="PTHR14303:SF0">
    <property type="entry name" value="DNA POLYMERASE DELTA SUBUNIT 4"/>
    <property type="match status" value="1"/>
</dbReference>
<accession>A0A0H2R7U0</accession>
<proteinExistence type="predicted"/>
<dbReference type="InterPro" id="IPR007218">
    <property type="entry name" value="DNA_pol_delta_4"/>
</dbReference>
<organism evidence="2 3">
    <name type="scientific">Schizopora paradoxa</name>
    <dbReference type="NCBI Taxonomy" id="27342"/>
    <lineage>
        <taxon>Eukaryota</taxon>
        <taxon>Fungi</taxon>
        <taxon>Dikarya</taxon>
        <taxon>Basidiomycota</taxon>
        <taxon>Agaricomycotina</taxon>
        <taxon>Agaricomycetes</taxon>
        <taxon>Hymenochaetales</taxon>
        <taxon>Schizoporaceae</taxon>
        <taxon>Schizopora</taxon>
    </lineage>
</organism>
<dbReference type="GO" id="GO:0006261">
    <property type="term" value="P:DNA-templated DNA replication"/>
    <property type="evidence" value="ECO:0007669"/>
    <property type="project" value="TreeGrafter"/>
</dbReference>
<dbReference type="STRING" id="27342.A0A0H2R7U0"/>
<evidence type="ECO:0000313" key="2">
    <source>
        <dbReference type="EMBL" id="KLO07417.1"/>
    </source>
</evidence>
<dbReference type="PANTHER" id="PTHR14303">
    <property type="entry name" value="DNA POLYMERASE DELTA SUBUNIT 4"/>
    <property type="match status" value="1"/>
</dbReference>
<evidence type="ECO:0000256" key="1">
    <source>
        <dbReference type="SAM" id="MobiDB-lite"/>
    </source>
</evidence>
<name>A0A0H2R7U0_9AGAM</name>
<feature type="compositionally biased region" description="Basic residues" evidence="1">
    <location>
        <begin position="91"/>
        <end position="101"/>
    </location>
</feature>
<dbReference type="AlphaFoldDB" id="A0A0H2R7U0"/>
<dbReference type="GO" id="GO:0000731">
    <property type="term" value="P:DNA synthesis involved in DNA repair"/>
    <property type="evidence" value="ECO:0007669"/>
    <property type="project" value="InterPro"/>
</dbReference>
<dbReference type="Pfam" id="PF04081">
    <property type="entry name" value="DNA_pol_delta_4"/>
    <property type="match status" value="1"/>
</dbReference>
<dbReference type="OrthoDB" id="337486at2759"/>
<sequence length="213" mass="23529">MAPKTNSGGMKQATLGFASSKRNASATLAGKANVKPATPATTIIKPKTSRSPSIQSHSSGSTTTEEEEDVLMVSTSAERAPKRQRVSSPKKTVKPTMKLRKRADSSESESESEDLDVFENSPRFIRQFGLARQKMGSVHPVHSEGQTKAFQFLRVFDTSYEYGPCVGVTRLERWERAQMLGLNPPVEVREILTTKQGIEDDMYKHSVFYGEVA</sequence>
<feature type="compositionally biased region" description="Acidic residues" evidence="1">
    <location>
        <begin position="106"/>
        <end position="116"/>
    </location>
</feature>
<dbReference type="GO" id="GO:0003887">
    <property type="term" value="F:DNA-directed DNA polymerase activity"/>
    <property type="evidence" value="ECO:0007669"/>
    <property type="project" value="TreeGrafter"/>
</dbReference>
<protein>
    <recommendedName>
        <fullName evidence="4">DNA polymerase delta subunit 4</fullName>
    </recommendedName>
</protein>
<gene>
    <name evidence="2" type="ORF">SCHPADRAFT_1001681</name>
</gene>
<dbReference type="GO" id="GO:0043625">
    <property type="term" value="C:delta DNA polymerase complex"/>
    <property type="evidence" value="ECO:0007669"/>
    <property type="project" value="TreeGrafter"/>
</dbReference>
<evidence type="ECO:0008006" key="4">
    <source>
        <dbReference type="Google" id="ProtNLM"/>
    </source>
</evidence>
<dbReference type="Proteomes" id="UP000053477">
    <property type="component" value="Unassembled WGS sequence"/>
</dbReference>
<dbReference type="EMBL" id="KQ086140">
    <property type="protein sequence ID" value="KLO07417.1"/>
    <property type="molecule type" value="Genomic_DNA"/>
</dbReference>
<dbReference type="InParanoid" id="A0A0H2R7U0"/>
<reference evidence="2 3" key="1">
    <citation type="submission" date="2015-04" db="EMBL/GenBank/DDBJ databases">
        <title>Complete genome sequence of Schizopora paradoxa KUC8140, a cosmopolitan wood degrader in East Asia.</title>
        <authorList>
            <consortium name="DOE Joint Genome Institute"/>
            <person name="Min B."/>
            <person name="Park H."/>
            <person name="Jang Y."/>
            <person name="Kim J.-J."/>
            <person name="Kim K.H."/>
            <person name="Pangilinan J."/>
            <person name="Lipzen A."/>
            <person name="Riley R."/>
            <person name="Grigoriev I.V."/>
            <person name="Spatafora J.W."/>
            <person name="Choi I.-G."/>
        </authorList>
    </citation>
    <scope>NUCLEOTIDE SEQUENCE [LARGE SCALE GENOMIC DNA]</scope>
    <source>
        <strain evidence="2 3">KUC8140</strain>
    </source>
</reference>
<keyword evidence="3" id="KW-1185">Reference proteome</keyword>